<keyword evidence="5" id="KW-1185">Reference proteome</keyword>
<protein>
    <submittedName>
        <fullName evidence="4">Putative Fe-containing alcohol dehydrogenase</fullName>
    </submittedName>
</protein>
<dbReference type="InterPro" id="IPR039697">
    <property type="entry name" value="Alcohol_dehydrogenase_Fe"/>
</dbReference>
<dbReference type="GO" id="GO:0046872">
    <property type="term" value="F:metal ion binding"/>
    <property type="evidence" value="ECO:0007669"/>
    <property type="project" value="InterPro"/>
</dbReference>
<dbReference type="Proteomes" id="UP000077069">
    <property type="component" value="Unassembled WGS sequence"/>
</dbReference>
<reference evidence="4 5" key="1">
    <citation type="submission" date="2016-05" db="EMBL/GenBank/DDBJ databases">
        <title>Comparative analysis of secretome profiles of manganese(II)-oxidizing ascomycete fungi.</title>
        <authorList>
            <consortium name="DOE Joint Genome Institute"/>
            <person name="Zeiner C.A."/>
            <person name="Purvine S.O."/>
            <person name="Zink E.M."/>
            <person name="Wu S."/>
            <person name="Pasa-Tolic L."/>
            <person name="Chaput D.L."/>
            <person name="Haridas S."/>
            <person name="Grigoriev I.V."/>
            <person name="Santelli C.M."/>
            <person name="Hansel C.M."/>
        </authorList>
    </citation>
    <scope>NUCLEOTIDE SEQUENCE [LARGE SCALE GENOMIC DNA]</scope>
    <source>
        <strain evidence="4 5">AP3s5-JAC2a</strain>
    </source>
</reference>
<dbReference type="InterPro" id="IPR001670">
    <property type="entry name" value="ADH_Fe/GldA"/>
</dbReference>
<dbReference type="Gene3D" id="3.40.50.1970">
    <property type="match status" value="1"/>
</dbReference>
<gene>
    <name evidence="4" type="ORF">CC84DRAFT_1235682</name>
</gene>
<dbReference type="AlphaFoldDB" id="A0A177CSE8"/>
<dbReference type="GeneID" id="28767345"/>
<dbReference type="Gene3D" id="1.20.1090.10">
    <property type="entry name" value="Dehydroquinate synthase-like - alpha domain"/>
    <property type="match status" value="1"/>
</dbReference>
<dbReference type="InterPro" id="IPR056798">
    <property type="entry name" value="ADH_Fe_C"/>
</dbReference>
<accession>A0A177CSE8</accession>
<evidence type="ECO:0000313" key="4">
    <source>
        <dbReference type="EMBL" id="OAG09810.1"/>
    </source>
</evidence>
<proteinExistence type="predicted"/>
<evidence type="ECO:0000259" key="3">
    <source>
        <dbReference type="Pfam" id="PF25137"/>
    </source>
</evidence>
<evidence type="ECO:0000256" key="1">
    <source>
        <dbReference type="ARBA" id="ARBA00023002"/>
    </source>
</evidence>
<dbReference type="EMBL" id="KV441549">
    <property type="protein sequence ID" value="OAG09810.1"/>
    <property type="molecule type" value="Genomic_DNA"/>
</dbReference>
<organism evidence="4 5">
    <name type="scientific">Paraphaeosphaeria sporulosa</name>
    <dbReference type="NCBI Taxonomy" id="1460663"/>
    <lineage>
        <taxon>Eukaryota</taxon>
        <taxon>Fungi</taxon>
        <taxon>Dikarya</taxon>
        <taxon>Ascomycota</taxon>
        <taxon>Pezizomycotina</taxon>
        <taxon>Dothideomycetes</taxon>
        <taxon>Pleosporomycetidae</taxon>
        <taxon>Pleosporales</taxon>
        <taxon>Massarineae</taxon>
        <taxon>Didymosphaeriaceae</taxon>
        <taxon>Paraphaeosphaeria</taxon>
    </lineage>
</organism>
<feature type="domain" description="Fe-containing alcohol dehydrogenase-like C-terminal" evidence="3">
    <location>
        <begin position="222"/>
        <end position="426"/>
    </location>
</feature>
<dbReference type="PANTHER" id="PTHR11496">
    <property type="entry name" value="ALCOHOL DEHYDROGENASE"/>
    <property type="match status" value="1"/>
</dbReference>
<dbReference type="InParanoid" id="A0A177CSE8"/>
<name>A0A177CSE8_9PLEO</name>
<evidence type="ECO:0000259" key="2">
    <source>
        <dbReference type="Pfam" id="PF00465"/>
    </source>
</evidence>
<dbReference type="OrthoDB" id="339764at2759"/>
<dbReference type="STRING" id="1460663.A0A177CSE8"/>
<dbReference type="CDD" id="cd08192">
    <property type="entry name" value="MAR-like"/>
    <property type="match status" value="1"/>
</dbReference>
<feature type="domain" description="Alcohol dehydrogenase iron-type/glycerol dehydrogenase GldA" evidence="2">
    <location>
        <begin position="51"/>
        <end position="209"/>
    </location>
</feature>
<dbReference type="GO" id="GO:0004022">
    <property type="term" value="F:alcohol dehydrogenase (NAD+) activity"/>
    <property type="evidence" value="ECO:0007669"/>
    <property type="project" value="TreeGrafter"/>
</dbReference>
<keyword evidence="1" id="KW-0560">Oxidoreductase</keyword>
<dbReference type="SUPFAM" id="SSF56796">
    <property type="entry name" value="Dehydroquinate synthase-like"/>
    <property type="match status" value="1"/>
</dbReference>
<dbReference type="Pfam" id="PF25137">
    <property type="entry name" value="ADH_Fe_C"/>
    <property type="match status" value="1"/>
</dbReference>
<dbReference type="Pfam" id="PF00465">
    <property type="entry name" value="Fe-ADH"/>
    <property type="match status" value="1"/>
</dbReference>
<dbReference type="RefSeq" id="XP_018040175.1">
    <property type="nucleotide sequence ID" value="XM_018183859.1"/>
</dbReference>
<dbReference type="PANTHER" id="PTHR11496:SF107">
    <property type="entry name" value="ALCOHOL DEHYDROGENASE, PUTATIVE (AFU_ORTHOLOGUE AFUA_1G06800)-RELATED"/>
    <property type="match status" value="1"/>
</dbReference>
<evidence type="ECO:0000313" key="5">
    <source>
        <dbReference type="Proteomes" id="UP000077069"/>
    </source>
</evidence>
<sequence>MSSAFETFKPAFTEPPGTNLAGIPIKGLKLPSPWVSYGLPYHISCAKHIRDDFNASRVYIIASRSLSRDTDEIEKLIRTIGDTSIVGIRKGLTPHTPWSEVLSIADECRKADVDCVVTLGAGSLTDGAKLVVLCLANNISSATQLARYSVESTSIPSEVRQPTVPLITIPTSLSGGEYFSLAGGTEDSTNHKHGFLHSGMGSKLIILDPELCLTTPEYHWLSTGVRSVDHCVEALCCTSATAASDEKAEKGLRLLVPSLLRCKAEPRDVEARHRCQMAVNYAMDNVRAGIPLGGSHAIGHQLGPLGVPHGVTSCIMLPAVMKYNLKHGSSNPKIGPRQETIKQMLWSETEVASALTSAGLEEGSADLGDLLDAIIRTLGLPRTLRELGVSRDLIPALSERALDDFWAPTNPIPLIEAVQVQEILEAVA</sequence>
<dbReference type="GO" id="GO:0005739">
    <property type="term" value="C:mitochondrion"/>
    <property type="evidence" value="ECO:0007669"/>
    <property type="project" value="TreeGrafter"/>
</dbReference>